<dbReference type="EMBL" id="NOWT01000018">
    <property type="protein sequence ID" value="OYD82901.1"/>
    <property type="molecule type" value="Genomic_DNA"/>
</dbReference>
<keyword evidence="1" id="KW-0614">Plasmid</keyword>
<protein>
    <recommendedName>
        <fullName evidence="3">EcsC family protein</fullName>
    </recommendedName>
</protein>
<evidence type="ECO:0000313" key="1">
    <source>
        <dbReference type="EMBL" id="OYD82901.1"/>
    </source>
</evidence>
<dbReference type="InterPro" id="IPR024787">
    <property type="entry name" value="EcsC"/>
</dbReference>
<dbReference type="Pfam" id="PF12787">
    <property type="entry name" value="EcsC"/>
    <property type="match status" value="1"/>
</dbReference>
<dbReference type="PANTHER" id="PTHR41260">
    <property type="entry name" value="PROTEIN ECSC"/>
    <property type="match status" value="1"/>
</dbReference>
<accession>A0A235HAQ4</accession>
<dbReference type="Proteomes" id="UP000215367">
    <property type="component" value="Unassembled WGS sequence"/>
</dbReference>
<sequence>MLIDALASRQTNACALLTSDEYETLVQAATEYLAAQSALMSLMATLGGRIERGLARIPDGVRTEVTAKVRDTLDYAHRVALSGMDNEAGREASKGLYGVAAAASGGVSGFLGLPAILVELPVTTVTILRAIADVARSKGADLNDAGVQATCIESFAYGGPLDEDNDADLAFFAARVGATELAEVIARVAVRYVGAILPKVALQAVPVTGAVLGAGLNWSYMRFYQAMASVLFTLRPIELKHDRAQVRSCFRSVVQELKRQRVGGVPTS</sequence>
<reference evidence="1 2" key="1">
    <citation type="submission" date="2017-07" db="EMBL/GenBank/DDBJ databases">
        <title>Whole genome sequence of Azospirillum brasilense 2A1, a potential biofertilizer strain.</title>
        <authorList>
            <person name="Fontana C.A."/>
            <person name="Toffoli L.M."/>
            <person name="Salazar S.M."/>
            <person name="Puglisi E."/>
            <person name="Pedraza R."/>
            <person name="Bassi D."/>
            <person name="Cocconcelli P.S."/>
        </authorList>
    </citation>
    <scope>NUCLEOTIDE SEQUENCE [LARGE SCALE GENOMIC DNA]</scope>
    <source>
        <strain evidence="1 2">2A1</strain>
        <plasmid evidence="1">unnamed</plasmid>
    </source>
</reference>
<comment type="caution">
    <text evidence="1">The sequence shown here is derived from an EMBL/GenBank/DDBJ whole genome shotgun (WGS) entry which is preliminary data.</text>
</comment>
<evidence type="ECO:0000313" key="2">
    <source>
        <dbReference type="Proteomes" id="UP000215367"/>
    </source>
</evidence>
<dbReference type="RefSeq" id="WP_094304988.1">
    <property type="nucleotide sequence ID" value="NZ_NOWT01000018.1"/>
</dbReference>
<gene>
    <name evidence="1" type="ORF">CHT98_18610</name>
</gene>
<evidence type="ECO:0008006" key="3">
    <source>
        <dbReference type="Google" id="ProtNLM"/>
    </source>
</evidence>
<name>A0A235HAQ4_AZOBR</name>
<proteinExistence type="predicted"/>
<dbReference type="AlphaFoldDB" id="A0A235HAQ4"/>
<dbReference type="PANTHER" id="PTHR41260:SF1">
    <property type="entry name" value="PROTEIN ECSC"/>
    <property type="match status" value="1"/>
</dbReference>
<organism evidence="1 2">
    <name type="scientific">Azospirillum brasilense</name>
    <dbReference type="NCBI Taxonomy" id="192"/>
    <lineage>
        <taxon>Bacteria</taxon>
        <taxon>Pseudomonadati</taxon>
        <taxon>Pseudomonadota</taxon>
        <taxon>Alphaproteobacteria</taxon>
        <taxon>Rhodospirillales</taxon>
        <taxon>Azospirillaceae</taxon>
        <taxon>Azospirillum</taxon>
    </lineage>
</organism>
<geneLocation type="plasmid" evidence="1">
    <name>unnamed</name>
</geneLocation>